<feature type="transmembrane region" description="Helical" evidence="1">
    <location>
        <begin position="31"/>
        <end position="51"/>
    </location>
</feature>
<organism evidence="2">
    <name type="scientific">Chromera velia CCMP2878</name>
    <dbReference type="NCBI Taxonomy" id="1169474"/>
    <lineage>
        <taxon>Eukaryota</taxon>
        <taxon>Sar</taxon>
        <taxon>Alveolata</taxon>
        <taxon>Colpodellida</taxon>
        <taxon>Chromeraceae</taxon>
        <taxon>Chromera</taxon>
    </lineage>
</organism>
<evidence type="ECO:0000313" key="2">
    <source>
        <dbReference type="EMBL" id="CEM53062.1"/>
    </source>
</evidence>
<dbReference type="VEuPathDB" id="CryptoDB:Cvel_11697"/>
<dbReference type="EMBL" id="CDMZ01005492">
    <property type="protein sequence ID" value="CEM53062.1"/>
    <property type="molecule type" value="Genomic_DNA"/>
</dbReference>
<proteinExistence type="predicted"/>
<gene>
    <name evidence="2" type="ORF">Cvel_11697</name>
</gene>
<evidence type="ECO:0000256" key="1">
    <source>
        <dbReference type="SAM" id="Phobius"/>
    </source>
</evidence>
<keyword evidence="1" id="KW-0472">Membrane</keyword>
<protein>
    <submittedName>
        <fullName evidence="2">Uncharacterized protein</fullName>
    </submittedName>
</protein>
<dbReference type="AlphaFoldDB" id="A0A0G4I7N4"/>
<reference evidence="2" key="1">
    <citation type="submission" date="2014-11" db="EMBL/GenBank/DDBJ databases">
        <authorList>
            <person name="Otto D Thomas"/>
            <person name="Naeem Raeece"/>
        </authorList>
    </citation>
    <scope>NUCLEOTIDE SEQUENCE</scope>
</reference>
<accession>A0A0G4I7N4</accession>
<keyword evidence="1" id="KW-1133">Transmembrane helix</keyword>
<keyword evidence="1" id="KW-0812">Transmembrane</keyword>
<name>A0A0G4I7N4_9ALVE</name>
<sequence length="206" mass="21897">MLVKKIPQLILKVLFFTLLQPDEKPVHTLVFGTVVASLGLLLLALRLLFYLCCKSSQASSKTTEEVEEEDRHGKEANVPTRINTRGLFNNHPEEGPELRSQVPNVPAEVPPFEHGAAAVVGLGCLVCPSQAASSVRSGSAGVRLAGTGSVCVALDCNHTVQTAGSVPGATKGHQHRTTAVMLPSNDKVQSLSDVIAEELRSETPQS</sequence>